<sequence length="477" mass="53861">MLSVKEAECVGFDSKWRVKKIAATSSSQTDEILKQNSETNTSEKKSIETQTDAPRINYDVKYDVNKLGNFLKRIYPKLAAELDDDSSSSIFKNYCPFDEPIFSKAKIVQTVNVNLEVKDNVASRVNSLSWNSTGNTIAVSSDYPHQNWCHHFGFVSLYTFDRYEMFPEIPSRKVKTGACVRAVAFHPKLPYILSAGTHTGDIYLWNIQHDENEMLVDKIVGHDDSITGMQWIVRNDKNDDMVLATSSTDGFINMWKFSSKAHQLILKRKYKMKPPILQKQPEMTLETDLCKSIGPGILGFHFSYFTPEKFVVAAEGGIVVQCSTLGAQTIIGTTGDTVPILNPCVLFCEPHNDQITTIKFSPNHKEQFLTNSVDGEIRIYLLEQDTPVRVICLKKPLSVVNWVPYHDKVITGCGRFGLEVFNVITSEKYDDVCENEVDELTHMEINSKRPTVVVSGTYDGKMNLWSIPWASFSNSTN</sequence>
<feature type="repeat" description="WD" evidence="5">
    <location>
        <begin position="348"/>
        <end position="390"/>
    </location>
</feature>
<evidence type="ECO:0000256" key="6">
    <source>
        <dbReference type="SAM" id="MobiDB-lite"/>
    </source>
</evidence>
<dbReference type="InParanoid" id="A0A1W4WBI6"/>
<keyword evidence="4" id="KW-0677">Repeat</keyword>
<dbReference type="PANTHER" id="PTHR12442">
    <property type="entry name" value="DYNEIN INTERMEDIATE CHAIN"/>
    <property type="match status" value="1"/>
</dbReference>
<dbReference type="GO" id="GO:0007018">
    <property type="term" value="P:microtubule-based movement"/>
    <property type="evidence" value="ECO:0007669"/>
    <property type="project" value="TreeGrafter"/>
</dbReference>
<proteinExistence type="predicted"/>
<dbReference type="KEGG" id="apln:108734339"/>
<dbReference type="Pfam" id="PF00400">
    <property type="entry name" value="WD40"/>
    <property type="match status" value="3"/>
</dbReference>
<dbReference type="InterPro" id="IPR036322">
    <property type="entry name" value="WD40_repeat_dom_sf"/>
</dbReference>
<evidence type="ECO:0000256" key="3">
    <source>
        <dbReference type="ARBA" id="ARBA00022574"/>
    </source>
</evidence>
<gene>
    <name evidence="8" type="primary">LOC108734339</name>
</gene>
<comment type="subcellular location">
    <subcellularLocation>
        <location evidence="1">Cytoplasm</location>
    </subcellularLocation>
</comment>
<accession>A0A1W4WBI6</accession>
<dbReference type="InterPro" id="IPR015943">
    <property type="entry name" value="WD40/YVTN_repeat-like_dom_sf"/>
</dbReference>
<dbReference type="GO" id="GO:0005737">
    <property type="term" value="C:cytoplasm"/>
    <property type="evidence" value="ECO:0007669"/>
    <property type="project" value="UniProtKB-SubCell"/>
</dbReference>
<dbReference type="STRING" id="224129.A0A1W4WBI6"/>
<evidence type="ECO:0000313" key="7">
    <source>
        <dbReference type="Proteomes" id="UP000192223"/>
    </source>
</evidence>
<dbReference type="GeneID" id="108734339"/>
<keyword evidence="3 5" id="KW-0853">WD repeat</keyword>
<dbReference type="Gene3D" id="2.130.10.10">
    <property type="entry name" value="YVTN repeat-like/Quinoprotein amine dehydrogenase"/>
    <property type="match status" value="2"/>
</dbReference>
<feature type="region of interest" description="Disordered" evidence="6">
    <location>
        <begin position="31"/>
        <end position="50"/>
    </location>
</feature>
<dbReference type="InterPro" id="IPR050687">
    <property type="entry name" value="Dynein_IC"/>
</dbReference>
<dbReference type="SMART" id="SM00320">
    <property type="entry name" value="WD40"/>
    <property type="match status" value="4"/>
</dbReference>
<organism evidence="7 8">
    <name type="scientific">Agrilus planipennis</name>
    <name type="common">Emerald ash borer</name>
    <name type="synonym">Agrilus marcopoli</name>
    <dbReference type="NCBI Taxonomy" id="224129"/>
    <lineage>
        <taxon>Eukaryota</taxon>
        <taxon>Metazoa</taxon>
        <taxon>Ecdysozoa</taxon>
        <taxon>Arthropoda</taxon>
        <taxon>Hexapoda</taxon>
        <taxon>Insecta</taxon>
        <taxon>Pterygota</taxon>
        <taxon>Neoptera</taxon>
        <taxon>Endopterygota</taxon>
        <taxon>Coleoptera</taxon>
        <taxon>Polyphaga</taxon>
        <taxon>Elateriformia</taxon>
        <taxon>Buprestoidea</taxon>
        <taxon>Buprestidae</taxon>
        <taxon>Agrilinae</taxon>
        <taxon>Agrilus</taxon>
    </lineage>
</organism>
<name>A0A1W4WBI6_AGRPL</name>
<evidence type="ECO:0000256" key="5">
    <source>
        <dbReference type="PROSITE-ProRule" id="PRU00221"/>
    </source>
</evidence>
<reference evidence="8" key="1">
    <citation type="submission" date="2025-08" db="UniProtKB">
        <authorList>
            <consortium name="RefSeq"/>
        </authorList>
    </citation>
    <scope>IDENTIFICATION</scope>
    <source>
        <tissue evidence="8">Entire body</tissue>
    </source>
</reference>
<dbReference type="AlphaFoldDB" id="A0A1W4WBI6"/>
<feature type="compositionally biased region" description="Polar residues" evidence="6">
    <location>
        <begin position="31"/>
        <end position="40"/>
    </location>
</feature>
<dbReference type="RefSeq" id="XP_018321359.1">
    <property type="nucleotide sequence ID" value="XM_018465857.1"/>
</dbReference>
<keyword evidence="7" id="KW-1185">Reference proteome</keyword>
<dbReference type="GO" id="GO:0045503">
    <property type="term" value="F:dynein light chain binding"/>
    <property type="evidence" value="ECO:0007669"/>
    <property type="project" value="TreeGrafter"/>
</dbReference>
<dbReference type="SUPFAM" id="SSF50978">
    <property type="entry name" value="WD40 repeat-like"/>
    <property type="match status" value="1"/>
</dbReference>
<evidence type="ECO:0000256" key="1">
    <source>
        <dbReference type="ARBA" id="ARBA00004496"/>
    </source>
</evidence>
<evidence type="ECO:0000256" key="4">
    <source>
        <dbReference type="ARBA" id="ARBA00022737"/>
    </source>
</evidence>
<evidence type="ECO:0000256" key="2">
    <source>
        <dbReference type="ARBA" id="ARBA00022490"/>
    </source>
</evidence>
<dbReference type="Proteomes" id="UP000192223">
    <property type="component" value="Unplaced"/>
</dbReference>
<protein>
    <submittedName>
        <fullName evidence="8">WD repeat-containing protein 34</fullName>
    </submittedName>
</protein>
<evidence type="ECO:0000313" key="8">
    <source>
        <dbReference type="RefSeq" id="XP_018321359.1"/>
    </source>
</evidence>
<dbReference type="OrthoDB" id="445052at2759"/>
<keyword evidence="2" id="KW-0963">Cytoplasm</keyword>
<dbReference type="PROSITE" id="PS50082">
    <property type="entry name" value="WD_REPEATS_2"/>
    <property type="match status" value="1"/>
</dbReference>
<dbReference type="InterPro" id="IPR001680">
    <property type="entry name" value="WD40_rpt"/>
</dbReference>
<dbReference type="GO" id="GO:0045504">
    <property type="term" value="F:dynein heavy chain binding"/>
    <property type="evidence" value="ECO:0007669"/>
    <property type="project" value="TreeGrafter"/>
</dbReference>